<organism evidence="6 7">
    <name type="scientific">Methylomarinovum tepidoasis</name>
    <dbReference type="NCBI Taxonomy" id="2840183"/>
    <lineage>
        <taxon>Bacteria</taxon>
        <taxon>Pseudomonadati</taxon>
        <taxon>Pseudomonadota</taxon>
        <taxon>Gammaproteobacteria</taxon>
        <taxon>Methylococcales</taxon>
        <taxon>Methylothermaceae</taxon>
        <taxon>Methylomarinovum</taxon>
    </lineage>
</organism>
<accession>A0AAU9CN23</accession>
<dbReference type="Gene3D" id="3.20.20.10">
    <property type="entry name" value="Alanine racemase"/>
    <property type="match status" value="1"/>
</dbReference>
<dbReference type="PROSITE" id="PS01211">
    <property type="entry name" value="UPF0001"/>
    <property type="match status" value="1"/>
</dbReference>
<dbReference type="FunFam" id="3.20.20.10:FF:000018">
    <property type="entry name" value="Pyridoxal phosphate homeostasis protein"/>
    <property type="match status" value="1"/>
</dbReference>
<dbReference type="KEGG" id="meiy:MIN45_P0060"/>
<dbReference type="PANTHER" id="PTHR10146:SF14">
    <property type="entry name" value="PYRIDOXAL PHOSPHATE HOMEOSTASIS PROTEIN"/>
    <property type="match status" value="1"/>
</dbReference>
<dbReference type="HAMAP" id="MF_02087">
    <property type="entry name" value="PLP_homeostasis"/>
    <property type="match status" value="1"/>
</dbReference>
<dbReference type="InterPro" id="IPR001608">
    <property type="entry name" value="Ala_racemase_N"/>
</dbReference>
<dbReference type="Proteomes" id="UP001321450">
    <property type="component" value="Chromosome"/>
</dbReference>
<dbReference type="SUPFAM" id="SSF51419">
    <property type="entry name" value="PLP-binding barrel"/>
    <property type="match status" value="1"/>
</dbReference>
<name>A0AAU9CN23_9GAMM</name>
<dbReference type="InterPro" id="IPR011078">
    <property type="entry name" value="PyrdxlP_homeostasis"/>
</dbReference>
<feature type="domain" description="Alanine racemase N-terminal" evidence="5">
    <location>
        <begin position="17"/>
        <end position="228"/>
    </location>
</feature>
<dbReference type="Pfam" id="PF01168">
    <property type="entry name" value="Ala_racemase_N"/>
    <property type="match status" value="1"/>
</dbReference>
<evidence type="ECO:0000313" key="7">
    <source>
        <dbReference type="Proteomes" id="UP001321450"/>
    </source>
</evidence>
<keyword evidence="1 2" id="KW-0663">Pyridoxal phosphate</keyword>
<evidence type="ECO:0000256" key="1">
    <source>
        <dbReference type="ARBA" id="ARBA00022898"/>
    </source>
</evidence>
<dbReference type="CDD" id="cd06824">
    <property type="entry name" value="PLPDE_III_Yggs_like"/>
    <property type="match status" value="1"/>
</dbReference>
<gene>
    <name evidence="6" type="ORF">MIN45_P0060</name>
</gene>
<dbReference type="RefSeq" id="WP_286292633.1">
    <property type="nucleotide sequence ID" value="NZ_AP024718.1"/>
</dbReference>
<dbReference type="GO" id="GO:0030170">
    <property type="term" value="F:pyridoxal phosphate binding"/>
    <property type="evidence" value="ECO:0007669"/>
    <property type="project" value="UniProtKB-UniRule"/>
</dbReference>
<dbReference type="EMBL" id="AP024718">
    <property type="protein sequence ID" value="BCX87693.1"/>
    <property type="molecule type" value="Genomic_DNA"/>
</dbReference>
<protein>
    <recommendedName>
        <fullName evidence="2">Pyridoxal phosphate homeostasis protein</fullName>
        <shortName evidence="2">PLP homeostasis protein</shortName>
    </recommendedName>
</protein>
<evidence type="ECO:0000259" key="5">
    <source>
        <dbReference type="Pfam" id="PF01168"/>
    </source>
</evidence>
<dbReference type="NCBIfam" id="TIGR00044">
    <property type="entry name" value="YggS family pyridoxal phosphate-dependent enzyme"/>
    <property type="match status" value="1"/>
</dbReference>
<evidence type="ECO:0000256" key="4">
    <source>
        <dbReference type="RuleBase" id="RU004514"/>
    </source>
</evidence>
<comment type="function">
    <text evidence="2">Pyridoxal 5'-phosphate (PLP)-binding protein, which is involved in PLP homeostasis.</text>
</comment>
<feature type="modified residue" description="N6-(pyridoxal phosphate)lysine" evidence="2 3">
    <location>
        <position position="43"/>
    </location>
</feature>
<comment type="cofactor">
    <cofactor evidence="3">
        <name>pyridoxal 5'-phosphate</name>
        <dbReference type="ChEBI" id="CHEBI:597326"/>
    </cofactor>
</comment>
<dbReference type="InterPro" id="IPR029066">
    <property type="entry name" value="PLP-binding_barrel"/>
</dbReference>
<evidence type="ECO:0000256" key="3">
    <source>
        <dbReference type="PIRSR" id="PIRSR004848-1"/>
    </source>
</evidence>
<dbReference type="PANTHER" id="PTHR10146">
    <property type="entry name" value="PROLINE SYNTHETASE CO-TRANSCRIBED BACTERIAL HOMOLOG PROTEIN"/>
    <property type="match status" value="1"/>
</dbReference>
<evidence type="ECO:0000313" key="6">
    <source>
        <dbReference type="EMBL" id="BCX87693.1"/>
    </source>
</evidence>
<dbReference type="PIRSF" id="PIRSF004848">
    <property type="entry name" value="YBL036c_PLPDEIII"/>
    <property type="match status" value="1"/>
</dbReference>
<sequence>MNTGKYSSESPLAQRLARIRRRIGEALHATGRQDDVTLVAVGKTWPARVLLEAWQLGMRHFGENYLQEALAKQQALGHCDITWHFIGPIQSNKTRAIATRFHWVHTVDRLKIARRLSQQRPEGLAPLNVCIQVNVSGEASKAGVAPEAAAELAAAIRELPNLRLRGLMTIPAPAVDFDAQRRPFQRLRQLRDTLGLEDLSMGMSADLEAAVQEGATLVRIGSALFGLRQPRRE</sequence>
<reference evidence="7" key="1">
    <citation type="journal article" date="2024" name="Int. J. Syst. Evol. Microbiol.">
        <title>Methylomarinovum tepidoasis sp. nov., a moderately thermophilic methanotroph of the family Methylothermaceae isolated from a deep-sea hydrothermal field.</title>
        <authorList>
            <person name="Hirayama H."/>
            <person name="Takaki Y."/>
            <person name="Abe M."/>
            <person name="Miyazaki M."/>
            <person name="Uematsu K."/>
            <person name="Matsui Y."/>
            <person name="Takai K."/>
        </authorList>
    </citation>
    <scope>NUCLEOTIDE SEQUENCE [LARGE SCALE GENOMIC DNA]</scope>
    <source>
        <strain evidence="7">IN45</strain>
    </source>
</reference>
<keyword evidence="7" id="KW-1185">Reference proteome</keyword>
<proteinExistence type="inferred from homology"/>
<dbReference type="AlphaFoldDB" id="A0AAU9CN23"/>
<comment type="similarity">
    <text evidence="2 4">Belongs to the pyridoxal phosphate-binding protein YggS/PROSC family.</text>
</comment>
<evidence type="ECO:0000256" key="2">
    <source>
        <dbReference type="HAMAP-Rule" id="MF_02087"/>
    </source>
</evidence>